<evidence type="ECO:0000313" key="3">
    <source>
        <dbReference type="EMBL" id="CAD8733516.1"/>
    </source>
</evidence>
<evidence type="ECO:0000256" key="2">
    <source>
        <dbReference type="SAM" id="Phobius"/>
    </source>
</evidence>
<proteinExistence type="predicted"/>
<sequence length="689" mass="74049">MRAGRRDVGGGAGGTVAVVCLLALFPFVSFANYTPDLPPELMEDMAAAHPTMRQLLSGADGATAALIGTSAYHCVSAQELKAMAMDPNQAKFSPSQYSNGKFECEEYVDYAAACDLDRRESSCNNAFVGKMFGQFKRALSVYSCKSYSRIWTCDNCTAAYKRWLCATVYRKFYIPDTQYIETGIVKSGGTSCSCPILDQAAADASPVCVNICNGMPQDCDTATEPTCPRMACGANPGLCQGNIYLDDSVASATDGFYVGAKIELVKTGQWAVIQAYDGYNKLALFDKWTRAEGQTESPPVPQQLDTYRIFLNPEQRGWCRVADQPKRRQSRPCEQMSAWKAGDAQAVVGTPPPSTLGKVQSLDGKNAFCLDGQTKWDEAVCASPGGLQGGGADVPYKYPQPLVPHEQGGARCTEDEVCVAVDKQSAAAPAAPESGYACCPKSGYVLQPGAVGQTELWRVHKLDTGGPGNYTCLYGESVSKAAAIDAATKSPTLVGAATIAQKAVESSGCVYNFGGQSDKARDDCVLKTCSPVCFDVERRCPREVEFRCPSPDDRREYDYTLCNIAMPHGCVMDVRTGTNSSMCVALNPTGYGPMDDPNLSASSWMKGSVIYGLPDSTTCNDRRGLALDNGRVNPPTSGPKREASDTSPYDVWCADNQSPLDENGIKDGLGCREMRYPKFYSTSCPQPGQ</sequence>
<evidence type="ECO:0000256" key="1">
    <source>
        <dbReference type="SAM" id="MobiDB-lite"/>
    </source>
</evidence>
<name>A0A7S0XMH8_HEMAN</name>
<dbReference type="EMBL" id="HBFK01000008">
    <property type="protein sequence ID" value="CAD8733516.1"/>
    <property type="molecule type" value="Transcribed_RNA"/>
</dbReference>
<feature type="transmembrane region" description="Helical" evidence="2">
    <location>
        <begin position="12"/>
        <end position="33"/>
    </location>
</feature>
<protein>
    <submittedName>
        <fullName evidence="3">Uncharacterized protein</fullName>
    </submittedName>
</protein>
<keyword evidence="2" id="KW-0472">Membrane</keyword>
<keyword evidence="2" id="KW-0812">Transmembrane</keyword>
<dbReference type="AlphaFoldDB" id="A0A7S0XMH8"/>
<reference evidence="3" key="1">
    <citation type="submission" date="2021-01" db="EMBL/GenBank/DDBJ databases">
        <authorList>
            <person name="Corre E."/>
            <person name="Pelletier E."/>
            <person name="Niang G."/>
            <person name="Scheremetjew M."/>
            <person name="Finn R."/>
            <person name="Kale V."/>
            <person name="Holt S."/>
            <person name="Cochrane G."/>
            <person name="Meng A."/>
            <person name="Brown T."/>
            <person name="Cohen L."/>
        </authorList>
    </citation>
    <scope>NUCLEOTIDE SEQUENCE</scope>
    <source>
        <strain evidence="3">CCMP441</strain>
    </source>
</reference>
<organism evidence="3">
    <name type="scientific">Hemiselmis andersenii</name>
    <name type="common">Cryptophyte alga</name>
    <dbReference type="NCBI Taxonomy" id="464988"/>
    <lineage>
        <taxon>Eukaryota</taxon>
        <taxon>Cryptophyceae</taxon>
        <taxon>Cryptomonadales</taxon>
        <taxon>Hemiselmidaceae</taxon>
        <taxon>Hemiselmis</taxon>
    </lineage>
</organism>
<accession>A0A7S0XMH8</accession>
<feature type="region of interest" description="Disordered" evidence="1">
    <location>
        <begin position="623"/>
        <end position="667"/>
    </location>
</feature>
<gene>
    <name evidence="3" type="ORF">HAND1043_LOCUS7</name>
</gene>
<keyword evidence="2" id="KW-1133">Transmembrane helix</keyword>